<evidence type="ECO:0000256" key="1">
    <source>
        <dbReference type="SAM" id="SignalP"/>
    </source>
</evidence>
<dbReference type="Proteomes" id="UP001163739">
    <property type="component" value="Chromosome"/>
</dbReference>
<keyword evidence="4" id="KW-1185">Reference proteome</keyword>
<accession>A0ABY6N3E4</accession>
<dbReference type="SMART" id="SM00062">
    <property type="entry name" value="PBPb"/>
    <property type="match status" value="1"/>
</dbReference>
<sequence>MKAFVYFVCFIVSPALYAEEVKMAFGEAIPPFSFPESDSGIEIEVIGEALAFHNHTLHPKYFPLARTPYVFKQRYVDATMTDLGHDMSLIGAFYGNSAVVYDNVFISLKSRNLKLESPSDLKGLSIISFQGASKRYPKWLKAPYEAKLVTEQNKQLTQVLMLNAGKVDVALSDRNIFQYYSSQAEILGTTIKDVTFHPFTDVNPNNYRPVFWDKKIRDDFNEGLEHLKKTGRYQAIFDKYLNTEKE</sequence>
<gene>
    <name evidence="3" type="ORF">NKI27_02370</name>
</gene>
<organism evidence="3 4">
    <name type="scientific">Alkalimarinus alittae</name>
    <dbReference type="NCBI Taxonomy" id="2961619"/>
    <lineage>
        <taxon>Bacteria</taxon>
        <taxon>Pseudomonadati</taxon>
        <taxon>Pseudomonadota</taxon>
        <taxon>Gammaproteobacteria</taxon>
        <taxon>Alteromonadales</taxon>
        <taxon>Alteromonadaceae</taxon>
        <taxon>Alkalimarinus</taxon>
    </lineage>
</organism>
<dbReference type="RefSeq" id="WP_265048100.1">
    <property type="nucleotide sequence ID" value="NZ_CP100390.1"/>
</dbReference>
<feature type="signal peptide" evidence="1">
    <location>
        <begin position="1"/>
        <end position="18"/>
    </location>
</feature>
<evidence type="ECO:0000313" key="4">
    <source>
        <dbReference type="Proteomes" id="UP001163739"/>
    </source>
</evidence>
<dbReference type="InterPro" id="IPR001638">
    <property type="entry name" value="Solute-binding_3/MltF_N"/>
</dbReference>
<proteinExistence type="predicted"/>
<keyword evidence="1" id="KW-0732">Signal</keyword>
<evidence type="ECO:0000259" key="2">
    <source>
        <dbReference type="SMART" id="SM00062"/>
    </source>
</evidence>
<name>A0ABY6N3E4_9ALTE</name>
<dbReference type="EMBL" id="CP100390">
    <property type="protein sequence ID" value="UZE96616.1"/>
    <property type="molecule type" value="Genomic_DNA"/>
</dbReference>
<dbReference type="Gene3D" id="3.40.190.10">
    <property type="entry name" value="Periplasmic binding protein-like II"/>
    <property type="match status" value="2"/>
</dbReference>
<protein>
    <submittedName>
        <fullName evidence="3">ABC transporter substrate-binding protein</fullName>
    </submittedName>
</protein>
<feature type="domain" description="Solute-binding protein family 3/N-terminal" evidence="2">
    <location>
        <begin position="20"/>
        <end position="244"/>
    </location>
</feature>
<feature type="chain" id="PRO_5046054606" evidence="1">
    <location>
        <begin position="19"/>
        <end position="246"/>
    </location>
</feature>
<reference evidence="3" key="1">
    <citation type="submission" date="2022-06" db="EMBL/GenBank/DDBJ databases">
        <title>Alkalimarinus sp. nov., isolated from gut of a Alitta virens.</title>
        <authorList>
            <person name="Yang A.I."/>
            <person name="Shin N.-R."/>
        </authorList>
    </citation>
    <scope>NUCLEOTIDE SEQUENCE</scope>
    <source>
        <strain evidence="3">A2M4</strain>
    </source>
</reference>
<evidence type="ECO:0000313" key="3">
    <source>
        <dbReference type="EMBL" id="UZE96616.1"/>
    </source>
</evidence>
<dbReference type="SUPFAM" id="SSF53850">
    <property type="entry name" value="Periplasmic binding protein-like II"/>
    <property type="match status" value="1"/>
</dbReference>